<evidence type="ECO:0000256" key="1">
    <source>
        <dbReference type="ARBA" id="ARBA00004141"/>
    </source>
</evidence>
<dbReference type="HOGENOM" id="CLU_2367546_0_0_9"/>
<dbReference type="eggNOG" id="COG2246">
    <property type="taxonomic scope" value="Bacteria"/>
</dbReference>
<evidence type="ECO:0000313" key="7">
    <source>
        <dbReference type="EMBL" id="ACM60976.1"/>
    </source>
</evidence>
<evidence type="ECO:0000256" key="2">
    <source>
        <dbReference type="ARBA" id="ARBA00022692"/>
    </source>
</evidence>
<accession>B9MKW8</accession>
<feature type="transmembrane region" description="Helical" evidence="5">
    <location>
        <begin position="52"/>
        <end position="75"/>
    </location>
</feature>
<evidence type="ECO:0000259" key="6">
    <source>
        <dbReference type="Pfam" id="PF04138"/>
    </source>
</evidence>
<dbReference type="KEGG" id="ate:Athe_1888"/>
<reference evidence="8" key="1">
    <citation type="submission" date="2009-01" db="EMBL/GenBank/DDBJ databases">
        <title>Complete sequence of chromosome of Anaerocellum thermophilum DSM 6725.</title>
        <authorList>
            <person name="Lucas S."/>
            <person name="Copeland A."/>
            <person name="Lapidus A."/>
            <person name="Glavina del Rio T."/>
            <person name="Tice H."/>
            <person name="Bruce D."/>
            <person name="Goodwin L."/>
            <person name="Pitluck S."/>
            <person name="Sims D."/>
            <person name="Meincke L."/>
            <person name="Brettin T."/>
            <person name="Detter J.C."/>
            <person name="Han C."/>
            <person name="Larimer F."/>
            <person name="Land M."/>
            <person name="Hauser L."/>
            <person name="Kyrpides N."/>
            <person name="Ovchinnikova G."/>
            <person name="Kataeva I."/>
            <person name="Adams M.W.W."/>
        </authorList>
    </citation>
    <scope>NUCLEOTIDE SEQUENCE [LARGE SCALE GENOMIC DNA]</scope>
    <source>
        <strain evidence="8">ATCC BAA-1888 / DSM 6725 / Z-1320</strain>
    </source>
</reference>
<dbReference type="GeneID" id="31773238"/>
<sequence>MSSPNAFLMNKKWTFENRTKGRIIILKVAKSAITNIISLLLSIVIIKLSRLYLSNSIIITKIFATLCAQVVNHILYKIWVITKMETNNESIHKNM</sequence>
<keyword evidence="3 5" id="KW-1133">Transmembrane helix</keyword>
<dbReference type="GO" id="GO:0016020">
    <property type="term" value="C:membrane"/>
    <property type="evidence" value="ECO:0007669"/>
    <property type="project" value="UniProtKB-SubCell"/>
</dbReference>
<organism evidence="7 8">
    <name type="scientific">Caldicellulosiruptor bescii (strain ATCC BAA-1888 / DSM 6725 / KCTC 15123 / Z-1320)</name>
    <name type="common">Anaerocellum thermophilum</name>
    <dbReference type="NCBI Taxonomy" id="521460"/>
    <lineage>
        <taxon>Bacteria</taxon>
        <taxon>Bacillati</taxon>
        <taxon>Bacillota</taxon>
        <taxon>Bacillota incertae sedis</taxon>
        <taxon>Caldicellulosiruptorales</taxon>
        <taxon>Caldicellulosiruptoraceae</taxon>
        <taxon>Caldicellulosiruptor</taxon>
    </lineage>
</organism>
<proteinExistence type="predicted"/>
<dbReference type="InterPro" id="IPR007267">
    <property type="entry name" value="GtrA_DPMS_TM"/>
</dbReference>
<keyword evidence="4 5" id="KW-0472">Membrane</keyword>
<dbReference type="RefSeq" id="WP_015908270.1">
    <property type="nucleotide sequence ID" value="NC_012034.1"/>
</dbReference>
<evidence type="ECO:0000313" key="8">
    <source>
        <dbReference type="Proteomes" id="UP000007723"/>
    </source>
</evidence>
<feature type="transmembrane region" description="Helical" evidence="5">
    <location>
        <begin position="21"/>
        <end position="46"/>
    </location>
</feature>
<evidence type="ECO:0000256" key="5">
    <source>
        <dbReference type="SAM" id="Phobius"/>
    </source>
</evidence>
<feature type="domain" description="GtrA/DPMS transmembrane" evidence="6">
    <location>
        <begin position="4"/>
        <end position="80"/>
    </location>
</feature>
<dbReference type="EMBL" id="CP001393">
    <property type="protein sequence ID" value="ACM60976.1"/>
    <property type="molecule type" value="Genomic_DNA"/>
</dbReference>
<dbReference type="AlphaFoldDB" id="B9MKW8"/>
<dbReference type="GO" id="GO:0000271">
    <property type="term" value="P:polysaccharide biosynthetic process"/>
    <property type="evidence" value="ECO:0007669"/>
    <property type="project" value="InterPro"/>
</dbReference>
<gene>
    <name evidence="7" type="ordered locus">Athe_1888</name>
</gene>
<keyword evidence="2 5" id="KW-0812">Transmembrane</keyword>
<name>B9MKW8_CALBD</name>
<dbReference type="Pfam" id="PF04138">
    <property type="entry name" value="GtrA_DPMS_TM"/>
    <property type="match status" value="1"/>
</dbReference>
<comment type="subcellular location">
    <subcellularLocation>
        <location evidence="1">Membrane</location>
        <topology evidence="1">Multi-pass membrane protein</topology>
    </subcellularLocation>
</comment>
<evidence type="ECO:0000256" key="3">
    <source>
        <dbReference type="ARBA" id="ARBA00022989"/>
    </source>
</evidence>
<protein>
    <submittedName>
        <fullName evidence="7">GtrA family protein</fullName>
    </submittedName>
</protein>
<dbReference type="Proteomes" id="UP000007723">
    <property type="component" value="Chromosome"/>
</dbReference>
<evidence type="ECO:0000256" key="4">
    <source>
        <dbReference type="ARBA" id="ARBA00023136"/>
    </source>
</evidence>